<protein>
    <submittedName>
        <fullName evidence="1">Uncharacterized protein</fullName>
    </submittedName>
</protein>
<sequence length="131" mass="14764">MLSSDDEENDVFFDSEDLSPARSHVVKEEYEIWMNEPPSVKERRKIFLRKMDLAEFASVEIGASPSSCISSSSHHLEEDLGVYTREGDNQANFMSWLASNSYIQGSSNLVLTHNAVHIVSPSATDPSRRDR</sequence>
<name>A0A498I0J2_MALDO</name>
<gene>
    <name evidence="1" type="ORF">DVH24_039461</name>
</gene>
<evidence type="ECO:0000313" key="1">
    <source>
        <dbReference type="EMBL" id="RXH75762.1"/>
    </source>
</evidence>
<dbReference type="EMBL" id="RDQH01000341">
    <property type="protein sequence ID" value="RXH75762.1"/>
    <property type="molecule type" value="Genomic_DNA"/>
</dbReference>
<proteinExistence type="predicted"/>
<reference evidence="1 2" key="1">
    <citation type="submission" date="2018-10" db="EMBL/GenBank/DDBJ databases">
        <title>A high-quality apple genome assembly.</title>
        <authorList>
            <person name="Hu J."/>
        </authorList>
    </citation>
    <scope>NUCLEOTIDE SEQUENCE [LARGE SCALE GENOMIC DNA]</scope>
    <source>
        <strain evidence="2">cv. HFTH1</strain>
        <tissue evidence="1">Young leaf</tissue>
    </source>
</reference>
<dbReference type="AlphaFoldDB" id="A0A498I0J2"/>
<comment type="caution">
    <text evidence="1">The sequence shown here is derived from an EMBL/GenBank/DDBJ whole genome shotgun (WGS) entry which is preliminary data.</text>
</comment>
<keyword evidence="2" id="KW-1185">Reference proteome</keyword>
<organism evidence="1 2">
    <name type="scientific">Malus domestica</name>
    <name type="common">Apple</name>
    <name type="synonym">Pyrus malus</name>
    <dbReference type="NCBI Taxonomy" id="3750"/>
    <lineage>
        <taxon>Eukaryota</taxon>
        <taxon>Viridiplantae</taxon>
        <taxon>Streptophyta</taxon>
        <taxon>Embryophyta</taxon>
        <taxon>Tracheophyta</taxon>
        <taxon>Spermatophyta</taxon>
        <taxon>Magnoliopsida</taxon>
        <taxon>eudicotyledons</taxon>
        <taxon>Gunneridae</taxon>
        <taxon>Pentapetalae</taxon>
        <taxon>rosids</taxon>
        <taxon>fabids</taxon>
        <taxon>Rosales</taxon>
        <taxon>Rosaceae</taxon>
        <taxon>Amygdaloideae</taxon>
        <taxon>Maleae</taxon>
        <taxon>Malus</taxon>
    </lineage>
</organism>
<accession>A0A498I0J2</accession>
<dbReference type="Proteomes" id="UP000290289">
    <property type="component" value="Chromosome 15"/>
</dbReference>
<evidence type="ECO:0000313" key="2">
    <source>
        <dbReference type="Proteomes" id="UP000290289"/>
    </source>
</evidence>